<dbReference type="EC" id="3.2.1.51" evidence="3"/>
<sequence>MRMRPLRLSGFIRVVVRTTCILLFVIHPATTLVHGQGYERPRMSGTLRNQPEREEEFKDWGLGMFVHWSFDSQLGSVISHSMDYASRDYLDRYVNELPKTFNPTEYDPDEWMEIAKLAGAKYMVFTTKHHSGFCMWDSKTTEFDIMNTPYKKDIVKSYVDACRRHGMKVGFYYSPEDFAFHYERDIPARGGKDAGKHHDELVAYTKKHLDELFDNYGEIDVVFLDGGHKAELAEYIHQKWPKVIVTRGEMVTPEQKLPKEPIPGPWETCFTLGNQWQYKPTNEDYKSGTKLINMLIETRAKGGNLLINMGPMPSGKVPLEQEERFRELALWMFVNDKAIYDIKSCVVAGSRSGGYYTQSKDGKYVYAFLTQFTDDDPKGSTQWGRSVRKEVLLKELKATPETKISVLGQEDRVEKFTGRHDLGTRFRQTEDGLEVSVKRAQRLYNNRRWPNAVVLQLEGVEFKRPQTQ</sequence>
<dbReference type="SUPFAM" id="SSF51445">
    <property type="entry name" value="(Trans)glycosidases"/>
    <property type="match status" value="1"/>
</dbReference>
<dbReference type="EMBL" id="JAENII010000001">
    <property type="protein sequence ID" value="MBK1825519.1"/>
    <property type="molecule type" value="Genomic_DNA"/>
</dbReference>
<feature type="domain" description="Glycoside hydrolase family 29 N-terminal" evidence="7">
    <location>
        <begin position="51"/>
        <end position="336"/>
    </location>
</feature>
<dbReference type="AlphaFoldDB" id="A0A934R9Z1"/>
<protein>
    <recommendedName>
        <fullName evidence="3">alpha-L-fucosidase</fullName>
        <ecNumber evidence="3">3.2.1.51</ecNumber>
    </recommendedName>
</protein>
<keyword evidence="4" id="KW-0732">Signal</keyword>
<dbReference type="SMART" id="SM00812">
    <property type="entry name" value="Alpha_L_fucos"/>
    <property type="match status" value="1"/>
</dbReference>
<keyword evidence="6" id="KW-0326">Glycosidase</keyword>
<organism evidence="8 9">
    <name type="scientific">Haloferula rosea</name>
    <dbReference type="NCBI Taxonomy" id="490093"/>
    <lineage>
        <taxon>Bacteria</taxon>
        <taxon>Pseudomonadati</taxon>
        <taxon>Verrucomicrobiota</taxon>
        <taxon>Verrucomicrobiia</taxon>
        <taxon>Verrucomicrobiales</taxon>
        <taxon>Verrucomicrobiaceae</taxon>
        <taxon>Haloferula</taxon>
    </lineage>
</organism>
<dbReference type="Proteomes" id="UP000658278">
    <property type="component" value="Unassembled WGS sequence"/>
</dbReference>
<dbReference type="Gene3D" id="3.20.20.80">
    <property type="entry name" value="Glycosidases"/>
    <property type="match status" value="1"/>
</dbReference>
<gene>
    <name evidence="8" type="ORF">JIN81_00685</name>
</gene>
<dbReference type="GO" id="GO:0006004">
    <property type="term" value="P:fucose metabolic process"/>
    <property type="evidence" value="ECO:0007669"/>
    <property type="project" value="InterPro"/>
</dbReference>
<evidence type="ECO:0000313" key="9">
    <source>
        <dbReference type="Proteomes" id="UP000658278"/>
    </source>
</evidence>
<dbReference type="PANTHER" id="PTHR10030">
    <property type="entry name" value="ALPHA-L-FUCOSIDASE"/>
    <property type="match status" value="1"/>
</dbReference>
<name>A0A934R9Z1_9BACT</name>
<accession>A0A934R9Z1</accession>
<dbReference type="InterPro" id="IPR016286">
    <property type="entry name" value="FUC_metazoa-typ"/>
</dbReference>
<evidence type="ECO:0000259" key="7">
    <source>
        <dbReference type="Pfam" id="PF01120"/>
    </source>
</evidence>
<dbReference type="PRINTS" id="PR00741">
    <property type="entry name" value="GLHYDRLASE29"/>
</dbReference>
<evidence type="ECO:0000256" key="6">
    <source>
        <dbReference type="ARBA" id="ARBA00023295"/>
    </source>
</evidence>
<proteinExistence type="inferred from homology"/>
<keyword evidence="5" id="KW-0378">Hydrolase</keyword>
<dbReference type="Pfam" id="PF01120">
    <property type="entry name" value="Alpha_L_fucos"/>
    <property type="match status" value="1"/>
</dbReference>
<evidence type="ECO:0000313" key="8">
    <source>
        <dbReference type="EMBL" id="MBK1825519.1"/>
    </source>
</evidence>
<evidence type="ECO:0000256" key="1">
    <source>
        <dbReference type="ARBA" id="ARBA00004071"/>
    </source>
</evidence>
<evidence type="ECO:0000256" key="4">
    <source>
        <dbReference type="ARBA" id="ARBA00022729"/>
    </source>
</evidence>
<evidence type="ECO:0000256" key="3">
    <source>
        <dbReference type="ARBA" id="ARBA00012662"/>
    </source>
</evidence>
<evidence type="ECO:0000256" key="2">
    <source>
        <dbReference type="ARBA" id="ARBA00007951"/>
    </source>
</evidence>
<dbReference type="InterPro" id="IPR017853">
    <property type="entry name" value="GH"/>
</dbReference>
<keyword evidence="9" id="KW-1185">Reference proteome</keyword>
<comment type="caution">
    <text evidence="8">The sequence shown here is derived from an EMBL/GenBank/DDBJ whole genome shotgun (WGS) entry which is preliminary data.</text>
</comment>
<dbReference type="GO" id="GO:0016139">
    <property type="term" value="P:glycoside catabolic process"/>
    <property type="evidence" value="ECO:0007669"/>
    <property type="project" value="TreeGrafter"/>
</dbReference>
<dbReference type="GO" id="GO:0004560">
    <property type="term" value="F:alpha-L-fucosidase activity"/>
    <property type="evidence" value="ECO:0007669"/>
    <property type="project" value="InterPro"/>
</dbReference>
<dbReference type="InterPro" id="IPR057739">
    <property type="entry name" value="Glyco_hydro_29_N"/>
</dbReference>
<comment type="similarity">
    <text evidence="2">Belongs to the glycosyl hydrolase 29 family.</text>
</comment>
<reference evidence="8" key="1">
    <citation type="submission" date="2021-01" db="EMBL/GenBank/DDBJ databases">
        <title>Modified the classification status of verrucomicrobia.</title>
        <authorList>
            <person name="Feng X."/>
        </authorList>
    </citation>
    <scope>NUCLEOTIDE SEQUENCE</scope>
    <source>
        <strain evidence="8">KCTC 22201</strain>
    </source>
</reference>
<evidence type="ECO:0000256" key="5">
    <source>
        <dbReference type="ARBA" id="ARBA00022801"/>
    </source>
</evidence>
<dbReference type="InterPro" id="IPR000933">
    <property type="entry name" value="Glyco_hydro_29"/>
</dbReference>
<dbReference type="PANTHER" id="PTHR10030:SF37">
    <property type="entry name" value="ALPHA-L-FUCOSIDASE-RELATED"/>
    <property type="match status" value="1"/>
</dbReference>
<dbReference type="GO" id="GO:0005764">
    <property type="term" value="C:lysosome"/>
    <property type="evidence" value="ECO:0007669"/>
    <property type="project" value="TreeGrafter"/>
</dbReference>
<comment type="function">
    <text evidence="1">Alpha-L-fucosidase is responsible for hydrolyzing the alpha-1,6-linked fucose joined to the reducing-end N-acetylglucosamine of the carbohydrate moieties of glycoproteins.</text>
</comment>